<evidence type="ECO:0000313" key="1">
    <source>
        <dbReference type="EMBL" id="SEF55457.1"/>
    </source>
</evidence>
<dbReference type="GO" id="GO:0003824">
    <property type="term" value="F:catalytic activity"/>
    <property type="evidence" value="ECO:0007669"/>
    <property type="project" value="InterPro"/>
</dbReference>
<organism evidence="1 2">
    <name type="scientific">Nonomuraea solani</name>
    <dbReference type="NCBI Taxonomy" id="1144553"/>
    <lineage>
        <taxon>Bacteria</taxon>
        <taxon>Bacillati</taxon>
        <taxon>Actinomycetota</taxon>
        <taxon>Actinomycetes</taxon>
        <taxon>Streptosporangiales</taxon>
        <taxon>Streptosporangiaceae</taxon>
        <taxon>Nonomuraea</taxon>
    </lineage>
</organism>
<dbReference type="GO" id="GO:0009116">
    <property type="term" value="P:nucleoside metabolic process"/>
    <property type="evidence" value="ECO:0007669"/>
    <property type="project" value="InterPro"/>
</dbReference>
<sequence>MTSPPLTDHAPAAEVGLLGASPIDFYRHTMSSSNLLRYLKIKVHHLIQDYDWARISVTAGYDRHCMVSAHEKNDKLFNWQRPTAHVQGNHLIVKCFPGVDYVHHYALIIATYLNMVGRYRGQVDYRLPSEHACRSAVDRLDIDASTDDLIVVGWGLERFVNGTTWVHGPGHAWQRTNIDGRRVLYLGYLHSIWGDVAGRVVARLATLGARRVIYVGKVGSLDPRIAPNTCLATGNSSVLSDGQVTWPDFFGGLAAGQSDVRSGVHVTSPSILFEDTNWLARQHGHRFVDPEIGHMGRAAHTAGIEFGFLHVISNNLARHYPEDLSNERLHTVVERRAQLLDRIHEIIRLRLRSIPATQASEGTNA</sequence>
<keyword evidence="2" id="KW-1185">Reference proteome</keyword>
<proteinExistence type="predicted"/>
<dbReference type="Proteomes" id="UP000236732">
    <property type="component" value="Unassembled WGS sequence"/>
</dbReference>
<name>A0A1H5T088_9ACTN</name>
<dbReference type="InterPro" id="IPR035994">
    <property type="entry name" value="Nucleoside_phosphorylase_sf"/>
</dbReference>
<accession>A0A1H5T088</accession>
<dbReference type="SUPFAM" id="SSF53167">
    <property type="entry name" value="Purine and uridine phosphorylases"/>
    <property type="match status" value="1"/>
</dbReference>
<dbReference type="EMBL" id="FNVT01000001">
    <property type="protein sequence ID" value="SEF55457.1"/>
    <property type="molecule type" value="Genomic_DNA"/>
</dbReference>
<evidence type="ECO:0008006" key="3">
    <source>
        <dbReference type="Google" id="ProtNLM"/>
    </source>
</evidence>
<dbReference type="RefSeq" id="WP_200823662.1">
    <property type="nucleotide sequence ID" value="NZ_FNVT01000001.1"/>
</dbReference>
<dbReference type="AlphaFoldDB" id="A0A1H5T088"/>
<gene>
    <name evidence="1" type="ORF">SAMN05444920_10158</name>
</gene>
<evidence type="ECO:0000313" key="2">
    <source>
        <dbReference type="Proteomes" id="UP000236732"/>
    </source>
</evidence>
<reference evidence="1 2" key="1">
    <citation type="submission" date="2016-10" db="EMBL/GenBank/DDBJ databases">
        <authorList>
            <person name="de Groot N.N."/>
        </authorList>
    </citation>
    <scope>NUCLEOTIDE SEQUENCE [LARGE SCALE GENOMIC DNA]</scope>
    <source>
        <strain evidence="1 2">CGMCC 4.7037</strain>
    </source>
</reference>
<protein>
    <recommendedName>
        <fullName evidence="3">Nucleoside phosphorylase domain-containing protein</fullName>
    </recommendedName>
</protein>